<name>A0AAV6MD85_9ROSI</name>
<accession>A0AAV6MD85</accession>
<gene>
    <name evidence="2" type="ORF">SDJN03_23937</name>
</gene>
<keyword evidence="3" id="KW-1185">Reference proteome</keyword>
<proteinExistence type="predicted"/>
<feature type="non-terminal residue" evidence="2">
    <location>
        <position position="1"/>
    </location>
</feature>
<dbReference type="AlphaFoldDB" id="A0AAV6MD85"/>
<organism evidence="2 3">
    <name type="scientific">Cucurbita argyrosperma subsp. sororia</name>
    <dbReference type="NCBI Taxonomy" id="37648"/>
    <lineage>
        <taxon>Eukaryota</taxon>
        <taxon>Viridiplantae</taxon>
        <taxon>Streptophyta</taxon>
        <taxon>Embryophyta</taxon>
        <taxon>Tracheophyta</taxon>
        <taxon>Spermatophyta</taxon>
        <taxon>Magnoliopsida</taxon>
        <taxon>eudicotyledons</taxon>
        <taxon>Gunneridae</taxon>
        <taxon>Pentapetalae</taxon>
        <taxon>rosids</taxon>
        <taxon>fabids</taxon>
        <taxon>Cucurbitales</taxon>
        <taxon>Cucurbitaceae</taxon>
        <taxon>Cucurbiteae</taxon>
        <taxon>Cucurbita</taxon>
    </lineage>
</organism>
<keyword evidence="1" id="KW-0732">Signal</keyword>
<sequence length="129" mass="14760">MEASIVFFLLFLLHLFSFHFHSHAASSQAISDTQNLRQLINDNNNSRTFYIDPSSGCSCIPVGTRDTDGLLQRQAYSYSDTDGRGSLLWWRAYSYSEDIAKYVSNQLNNWTNKNLVKMVLFVLVVPILE</sequence>
<evidence type="ECO:0000256" key="1">
    <source>
        <dbReference type="SAM" id="SignalP"/>
    </source>
</evidence>
<comment type="caution">
    <text evidence="2">The sequence shown here is derived from an EMBL/GenBank/DDBJ whole genome shotgun (WGS) entry which is preliminary data.</text>
</comment>
<dbReference type="EMBL" id="JAGKQH010000015">
    <property type="protein sequence ID" value="KAG6579489.1"/>
    <property type="molecule type" value="Genomic_DNA"/>
</dbReference>
<feature type="chain" id="PRO_5043630406" evidence="1">
    <location>
        <begin position="25"/>
        <end position="129"/>
    </location>
</feature>
<evidence type="ECO:0000313" key="2">
    <source>
        <dbReference type="EMBL" id="KAG6579489.1"/>
    </source>
</evidence>
<protein>
    <submittedName>
        <fullName evidence="2">Uncharacterized protein</fullName>
    </submittedName>
</protein>
<feature type="signal peptide" evidence="1">
    <location>
        <begin position="1"/>
        <end position="24"/>
    </location>
</feature>
<evidence type="ECO:0000313" key="3">
    <source>
        <dbReference type="Proteomes" id="UP000685013"/>
    </source>
</evidence>
<dbReference type="Proteomes" id="UP000685013">
    <property type="component" value="Chromosome 15"/>
</dbReference>
<reference evidence="2 3" key="1">
    <citation type="journal article" date="2021" name="Hortic Res">
        <title>The domestication of Cucurbita argyrosperma as revealed by the genome of its wild relative.</title>
        <authorList>
            <person name="Barrera-Redondo J."/>
            <person name="Sanchez-de la Vega G."/>
            <person name="Aguirre-Liguori J.A."/>
            <person name="Castellanos-Morales G."/>
            <person name="Gutierrez-Guerrero Y.T."/>
            <person name="Aguirre-Dugua X."/>
            <person name="Aguirre-Planter E."/>
            <person name="Tenaillon M.I."/>
            <person name="Lira-Saade R."/>
            <person name="Eguiarte L.E."/>
        </authorList>
    </citation>
    <scope>NUCLEOTIDE SEQUENCE [LARGE SCALE GENOMIC DNA]</scope>
    <source>
        <strain evidence="2">JBR-2021</strain>
    </source>
</reference>